<dbReference type="PANTHER" id="PTHR13847:SF289">
    <property type="entry name" value="GLYCINE OXIDASE"/>
    <property type="match status" value="1"/>
</dbReference>
<dbReference type="PANTHER" id="PTHR13847">
    <property type="entry name" value="SARCOSINE DEHYDROGENASE-RELATED"/>
    <property type="match status" value="1"/>
</dbReference>
<dbReference type="KEGG" id="tbv:H9L17_07600"/>
<dbReference type="AlphaFoldDB" id="A0A7G9QX99"/>
<dbReference type="SUPFAM" id="SSF51971">
    <property type="entry name" value="Nucleotide-binding domain"/>
    <property type="match status" value="1"/>
</dbReference>
<accession>A0A7G9QX99</accession>
<feature type="domain" description="FAD dependent oxidoreductase" evidence="2">
    <location>
        <begin position="9"/>
        <end position="394"/>
    </location>
</feature>
<gene>
    <name evidence="3" type="ORF">H9L17_07600</name>
</gene>
<dbReference type="SUPFAM" id="SSF54373">
    <property type="entry name" value="FAD-linked reductases, C-terminal domain"/>
    <property type="match status" value="1"/>
</dbReference>
<reference evidence="3 4" key="1">
    <citation type="submission" date="2020-08" db="EMBL/GenBank/DDBJ databases">
        <title>Genome sequence of Thermomonas brevis KACC 16975T.</title>
        <authorList>
            <person name="Hyun D.-W."/>
            <person name="Bae J.-W."/>
        </authorList>
    </citation>
    <scope>NUCLEOTIDE SEQUENCE [LARGE SCALE GENOMIC DNA]</scope>
    <source>
        <strain evidence="3 4">KACC 16975</strain>
    </source>
</reference>
<dbReference type="Pfam" id="PF01266">
    <property type="entry name" value="DAO"/>
    <property type="match status" value="1"/>
</dbReference>
<protein>
    <submittedName>
        <fullName evidence="3">FAD-binding oxidoreductase</fullName>
    </submittedName>
</protein>
<dbReference type="Gene3D" id="3.50.50.60">
    <property type="entry name" value="FAD/NAD(P)-binding domain"/>
    <property type="match status" value="2"/>
</dbReference>
<proteinExistence type="predicted"/>
<evidence type="ECO:0000259" key="2">
    <source>
        <dbReference type="Pfam" id="PF01266"/>
    </source>
</evidence>
<organism evidence="3 4">
    <name type="scientific">Thermomonas brevis</name>
    <dbReference type="NCBI Taxonomy" id="215691"/>
    <lineage>
        <taxon>Bacteria</taxon>
        <taxon>Pseudomonadati</taxon>
        <taxon>Pseudomonadota</taxon>
        <taxon>Gammaproteobacteria</taxon>
        <taxon>Lysobacterales</taxon>
        <taxon>Lysobacteraceae</taxon>
        <taxon>Thermomonas</taxon>
    </lineage>
</organism>
<dbReference type="GO" id="GO:0005737">
    <property type="term" value="C:cytoplasm"/>
    <property type="evidence" value="ECO:0007669"/>
    <property type="project" value="TreeGrafter"/>
</dbReference>
<keyword evidence="1" id="KW-0560">Oxidoreductase</keyword>
<evidence type="ECO:0000313" key="4">
    <source>
        <dbReference type="Proteomes" id="UP000515977"/>
    </source>
</evidence>
<sequence length="413" mass="43870">MTSSSASALVVGGGVVGRACALALQRDGWRVTLADADANGNAPSWGNAGHIAIEQTEPLASLATLRSAPRRWHAFGGPLDLREPLRLLPWVARYLRACAPSRFEAGHAALRGLLAEALPAWRRLAQAVDAPSLLQEQGHWVCWESAASARRGEAAWRGADIGTATLSSLGDAQRATLQSQLSVPVAGGLAFEGTAQIADLPALAQRLMAAFVEAGGVQRALRVQALRREGRHVHAVAADGARLDADLVLVCAGVRSRELMATLGLRAPLVAERGYHLQWAAHDWPALPPVVFEDRSMILTRFAGGLRAASFVEYAGVDTPPDPRKWARLREHVAQLGILVQGEPAPWFGARPTLPDYLPALGRSGRFDNLAYAFGHQHLGLTLAAISGELLADLCAGRPGAVASAAFDLERFA</sequence>
<dbReference type="Gene3D" id="3.30.9.10">
    <property type="entry name" value="D-Amino Acid Oxidase, subunit A, domain 2"/>
    <property type="match status" value="1"/>
</dbReference>
<evidence type="ECO:0000256" key="1">
    <source>
        <dbReference type="ARBA" id="ARBA00023002"/>
    </source>
</evidence>
<name>A0A7G9QX99_9GAMM</name>
<keyword evidence="4" id="KW-1185">Reference proteome</keyword>
<dbReference type="Proteomes" id="UP000515977">
    <property type="component" value="Chromosome"/>
</dbReference>
<dbReference type="RefSeq" id="WP_187571717.1">
    <property type="nucleotide sequence ID" value="NZ_CP060711.1"/>
</dbReference>
<dbReference type="InterPro" id="IPR006076">
    <property type="entry name" value="FAD-dep_OxRdtase"/>
</dbReference>
<dbReference type="GO" id="GO:0016491">
    <property type="term" value="F:oxidoreductase activity"/>
    <property type="evidence" value="ECO:0007669"/>
    <property type="project" value="UniProtKB-KW"/>
</dbReference>
<dbReference type="InterPro" id="IPR036188">
    <property type="entry name" value="FAD/NAD-bd_sf"/>
</dbReference>
<evidence type="ECO:0000313" key="3">
    <source>
        <dbReference type="EMBL" id="QNN47974.1"/>
    </source>
</evidence>
<dbReference type="EMBL" id="CP060711">
    <property type="protein sequence ID" value="QNN47974.1"/>
    <property type="molecule type" value="Genomic_DNA"/>
</dbReference>